<dbReference type="GeneID" id="82257888"/>
<evidence type="ECO:0000313" key="4">
    <source>
        <dbReference type="Proteomes" id="UP000076630"/>
    </source>
</evidence>
<reference evidence="3 5" key="2">
    <citation type="submission" date="2016-10" db="EMBL/GenBank/DDBJ databases">
        <authorList>
            <person name="de Groot N.N."/>
        </authorList>
    </citation>
    <scope>NUCLEOTIDE SEQUENCE [LARGE SCALE GENOMIC DNA]</scope>
    <source>
        <strain evidence="3 5">DSM 23048</strain>
    </source>
</reference>
<sequence length="266" mass="30829">MKRILSLLAFSVLSITTYAQDTLRLKFQNNEHLTKEQVFLGKDIFDNTYVKEGDIFKKNTKYSGVQYRSKELDSLTSIDITNPLELMLFYKEKKALVIVNKELAERSVVQLGVKFPSMDISYAYGSTKRNYWLVNERNKSVNLYNSVTYELYRTFSIPEGAKVKQYVALPNLFFWIDTDNVIHGHNLAGSKVLTYKLESGYDLIQILDQDKLLYTNKNVLYFVDLKANKTSVIDAKEKSISGFFYSNQKLSIFDGQKLNNYFIKLP</sequence>
<keyword evidence="4" id="KW-1185">Reference proteome</keyword>
<feature type="chain" id="PRO_5015051609" description="Glutamine cyclotransferase" evidence="1">
    <location>
        <begin position="20"/>
        <end position="266"/>
    </location>
</feature>
<dbReference type="OrthoDB" id="1143207at2"/>
<protein>
    <recommendedName>
        <fullName evidence="6">Glutamine cyclotransferase</fullName>
    </recommendedName>
</protein>
<dbReference type="EMBL" id="FNYS01000014">
    <property type="protein sequence ID" value="SEJ15899.1"/>
    <property type="molecule type" value="Genomic_DNA"/>
</dbReference>
<dbReference type="Proteomes" id="UP000076630">
    <property type="component" value="Unassembled WGS sequence"/>
</dbReference>
<proteinExistence type="predicted"/>
<feature type="signal peptide" evidence="1">
    <location>
        <begin position="1"/>
        <end position="19"/>
    </location>
</feature>
<dbReference type="Proteomes" id="UP000183077">
    <property type="component" value="Unassembled WGS sequence"/>
</dbReference>
<dbReference type="EMBL" id="LQNU01000065">
    <property type="protein sequence ID" value="KZE78299.1"/>
    <property type="molecule type" value="Genomic_DNA"/>
</dbReference>
<accession>A0A161S241</accession>
<keyword evidence="1" id="KW-0732">Signal</keyword>
<reference evidence="2 4" key="1">
    <citation type="submission" date="2016-01" db="EMBL/GenBank/DDBJ databases">
        <title>Whole genome sequencing of Myroides marinus L41.</title>
        <authorList>
            <person name="Hong K.W."/>
        </authorList>
    </citation>
    <scope>NUCLEOTIDE SEQUENCE [LARGE SCALE GENOMIC DNA]</scope>
    <source>
        <strain evidence="2 4">L41</strain>
    </source>
</reference>
<evidence type="ECO:0000256" key="1">
    <source>
        <dbReference type="SAM" id="SignalP"/>
    </source>
</evidence>
<evidence type="ECO:0000313" key="5">
    <source>
        <dbReference type="Proteomes" id="UP000183077"/>
    </source>
</evidence>
<evidence type="ECO:0000313" key="2">
    <source>
        <dbReference type="EMBL" id="KZE78299.1"/>
    </source>
</evidence>
<evidence type="ECO:0008006" key="6">
    <source>
        <dbReference type="Google" id="ProtNLM"/>
    </source>
</evidence>
<organism evidence="2 4">
    <name type="scientific">Myroides marinus</name>
    <dbReference type="NCBI Taxonomy" id="703342"/>
    <lineage>
        <taxon>Bacteria</taxon>
        <taxon>Pseudomonadati</taxon>
        <taxon>Bacteroidota</taxon>
        <taxon>Flavobacteriia</taxon>
        <taxon>Flavobacteriales</taxon>
        <taxon>Flavobacteriaceae</taxon>
        <taxon>Myroides</taxon>
    </lineage>
</organism>
<dbReference type="AlphaFoldDB" id="A0A161S241"/>
<gene>
    <name evidence="2" type="ORF">AV926_12650</name>
    <name evidence="3" type="ORF">SAMN04488018_11468</name>
</gene>
<evidence type="ECO:0000313" key="3">
    <source>
        <dbReference type="EMBL" id="SEJ15899.1"/>
    </source>
</evidence>
<dbReference type="RefSeq" id="WP_038984450.1">
    <property type="nucleotide sequence ID" value="NZ_FNYS01000014.1"/>
</dbReference>
<name>A0A161S241_9FLAO</name>